<sequence>MARFSPGRSLNLPVSELEGLKGTDYRHRVALLERNGGEGASMTTFAGLFLEFIVTGALAAGIMFMLPPTVANELWISIGQLFSEADGIPAEIAWFIVVIQMCAITLLEPFYVGSGFALYLNSRTLTEGWDVELAFRRMSERIHGVVNKSKSSIISLIALGFFLMAGWSTNLSAEEEAYPQAKQAVEQVMEGEEFTIHTRKVRVSQESTSNNADSHDLSWLSGFPNLGWLAKLVEIFIWFLVICVVSWIVYLVSKQLGLLANISSGPNKLERKAVASSVMGMDIRPESMSNDPASEALQAWRDGNTHLALSLLYRGSLMQFVTHRNLPVQSGDTERDCLLKVKSQPELVEREVSYFESLTQMWILEAYAQQQTDSEMVRRLCEAWPFAAVEGGRK</sequence>
<feature type="transmembrane region" description="Helical" evidence="1">
    <location>
        <begin position="92"/>
        <end position="120"/>
    </location>
</feature>
<keyword evidence="1" id="KW-0472">Membrane</keyword>
<reference evidence="2" key="1">
    <citation type="submission" date="2021-01" db="EMBL/GenBank/DDBJ databases">
        <title>Modified the classification status of verrucomicrobia.</title>
        <authorList>
            <person name="Feng X."/>
        </authorList>
    </citation>
    <scope>NUCLEOTIDE SEQUENCE</scope>
    <source>
        <strain evidence="2">_KCTC 22039</strain>
    </source>
</reference>
<accession>A0A8J7SH07</accession>
<comment type="caution">
    <text evidence="2">The sequence shown here is derived from an EMBL/GenBank/DDBJ whole genome shotgun (WGS) entry which is preliminary data.</text>
</comment>
<feature type="transmembrane region" description="Helical" evidence="1">
    <location>
        <begin position="44"/>
        <end position="66"/>
    </location>
</feature>
<protein>
    <recommendedName>
        <fullName evidence="4">DUF4129 domain-containing protein</fullName>
    </recommendedName>
</protein>
<dbReference type="Proteomes" id="UP000624703">
    <property type="component" value="Unassembled WGS sequence"/>
</dbReference>
<evidence type="ECO:0000313" key="2">
    <source>
        <dbReference type="EMBL" id="MBK1789551.1"/>
    </source>
</evidence>
<dbReference type="AlphaFoldDB" id="A0A8J7SH07"/>
<evidence type="ECO:0000256" key="1">
    <source>
        <dbReference type="SAM" id="Phobius"/>
    </source>
</evidence>
<organism evidence="2 3">
    <name type="scientific">Persicirhabdus sediminis</name>
    <dbReference type="NCBI Taxonomy" id="454144"/>
    <lineage>
        <taxon>Bacteria</taxon>
        <taxon>Pseudomonadati</taxon>
        <taxon>Verrucomicrobiota</taxon>
        <taxon>Verrucomicrobiia</taxon>
        <taxon>Verrucomicrobiales</taxon>
        <taxon>Verrucomicrobiaceae</taxon>
        <taxon>Persicirhabdus</taxon>
    </lineage>
</organism>
<keyword evidence="1" id="KW-1133">Transmembrane helix</keyword>
<keyword evidence="1" id="KW-0812">Transmembrane</keyword>
<dbReference type="EMBL" id="JAENIM010000007">
    <property type="protein sequence ID" value="MBK1789551.1"/>
    <property type="molecule type" value="Genomic_DNA"/>
</dbReference>
<dbReference type="RefSeq" id="WP_200309505.1">
    <property type="nucleotide sequence ID" value="NZ_JAENIM010000007.1"/>
</dbReference>
<proteinExistence type="predicted"/>
<feature type="transmembrane region" description="Helical" evidence="1">
    <location>
        <begin position="151"/>
        <end position="169"/>
    </location>
</feature>
<feature type="transmembrane region" description="Helical" evidence="1">
    <location>
        <begin position="228"/>
        <end position="252"/>
    </location>
</feature>
<evidence type="ECO:0000313" key="3">
    <source>
        <dbReference type="Proteomes" id="UP000624703"/>
    </source>
</evidence>
<evidence type="ECO:0008006" key="4">
    <source>
        <dbReference type="Google" id="ProtNLM"/>
    </source>
</evidence>
<name>A0A8J7SH07_9BACT</name>
<gene>
    <name evidence="2" type="ORF">JIN82_00125</name>
</gene>
<keyword evidence="3" id="KW-1185">Reference proteome</keyword>